<comment type="caution">
    <text evidence="4">The sequence shown here is derived from an EMBL/GenBank/DDBJ whole genome shotgun (WGS) entry which is preliminary data.</text>
</comment>
<dbReference type="Pfam" id="PF12969">
    <property type="entry name" value="DUF3857"/>
    <property type="match status" value="1"/>
</dbReference>
<evidence type="ECO:0000259" key="2">
    <source>
        <dbReference type="Pfam" id="PF01841"/>
    </source>
</evidence>
<dbReference type="InterPro" id="IPR002931">
    <property type="entry name" value="Transglutaminase-like"/>
</dbReference>
<keyword evidence="1" id="KW-0732">Signal</keyword>
<accession>A0A929PVN5</accession>
<dbReference type="AlphaFoldDB" id="A0A929PVN5"/>
<dbReference type="Gene3D" id="2.60.120.1130">
    <property type="match status" value="1"/>
</dbReference>
<dbReference type="Gene3D" id="3.10.620.30">
    <property type="match status" value="1"/>
</dbReference>
<dbReference type="EMBL" id="JADFFL010000001">
    <property type="protein sequence ID" value="MBE9660500.1"/>
    <property type="molecule type" value="Genomic_DNA"/>
</dbReference>
<dbReference type="Gene3D" id="2.60.40.3140">
    <property type="match status" value="1"/>
</dbReference>
<evidence type="ECO:0000259" key="3">
    <source>
        <dbReference type="Pfam" id="PF12969"/>
    </source>
</evidence>
<dbReference type="Pfam" id="PF01841">
    <property type="entry name" value="Transglut_core"/>
    <property type="match status" value="1"/>
</dbReference>
<keyword evidence="5" id="KW-1185">Reference proteome</keyword>
<feature type="signal peptide" evidence="1">
    <location>
        <begin position="1"/>
        <end position="19"/>
    </location>
</feature>
<gene>
    <name evidence="4" type="ORF">IRJ16_01255</name>
</gene>
<feature type="domain" description="Transglutaminase-like" evidence="2">
    <location>
        <begin position="300"/>
        <end position="378"/>
    </location>
</feature>
<protein>
    <submittedName>
        <fullName evidence="4">DUF3857 domain-containing protein</fullName>
    </submittedName>
</protein>
<sequence>MKLWLLFLSFGALPFGVFAQNLKFGEVAADEMSMKMYAKDSSAHAVVLNEFGKTWLSSADHTPLIHEYYVKIKLFDTEAFKYGTIEIPLYREDNDRFETVTDIKAITYYRDENNQLHTAELDKKSIFRVNENKHWDVLKFTLPNLRPGCVIEYQYTMETFRLWNFKEWRFQWNIPKVYSEYEAHIPAFYNYNVQLVGPYKLDKSPAVLERDCFMPGYGVKCDCSKINYVMTNIPAFVEEEYMTSPKNFMSAVYYELSDYYDFGTGKNIKVAKEWKDVDLDVKRDQYFGGQIKRSPVPKAVLDGLIAGKTDEMEKAKAIYKFIQNSFKWNNFIGWRSEKVKTAFEAHTGSVADINLSLIGTLNAAGIKTDAVLLSTRDHGMVNKLFPVETGFNYVVATTKIGDKTYMLDATDPLLPFGLLPLECINDQGRVVSLDKPSYWVDMVAAEKKGRTIMFDVTLQENGKFKGTMVNYSLGYEALDKRHAMRRYNTMDEYVEELDDRLKKVKIKKFDIKNLDTLDAPLIESYEVEMDGYPDLSAVKYSFNAYFINRVNENPFKLEERNYPVDRGAIYDDRFVLNLHLPANMEIESLPENVALAMPVQGGRFMVDYNKTADGLSFSHRTQFNRSVYSTSEYPYLKEMFNKIIQAQSGEIVFKKK</sequence>
<evidence type="ECO:0000313" key="5">
    <source>
        <dbReference type="Proteomes" id="UP000622475"/>
    </source>
</evidence>
<dbReference type="RefSeq" id="WP_194109699.1">
    <property type="nucleotide sequence ID" value="NZ_JADFFL010000001.1"/>
</dbReference>
<feature type="domain" description="DUF3857" evidence="3">
    <location>
        <begin position="67"/>
        <end position="201"/>
    </location>
</feature>
<dbReference type="InterPro" id="IPR024618">
    <property type="entry name" value="DUF3857"/>
</dbReference>
<feature type="chain" id="PRO_5036676576" evidence="1">
    <location>
        <begin position="20"/>
        <end position="656"/>
    </location>
</feature>
<organism evidence="4 5">
    <name type="scientific">Mucilaginibacter myungsuensis</name>
    <dbReference type="NCBI Taxonomy" id="649104"/>
    <lineage>
        <taxon>Bacteria</taxon>
        <taxon>Pseudomonadati</taxon>
        <taxon>Bacteroidota</taxon>
        <taxon>Sphingobacteriia</taxon>
        <taxon>Sphingobacteriales</taxon>
        <taxon>Sphingobacteriaceae</taxon>
        <taxon>Mucilaginibacter</taxon>
    </lineage>
</organism>
<evidence type="ECO:0000256" key="1">
    <source>
        <dbReference type="SAM" id="SignalP"/>
    </source>
</evidence>
<proteinExistence type="predicted"/>
<name>A0A929PVN5_9SPHI</name>
<evidence type="ECO:0000313" key="4">
    <source>
        <dbReference type="EMBL" id="MBE9660500.1"/>
    </source>
</evidence>
<dbReference type="Proteomes" id="UP000622475">
    <property type="component" value="Unassembled WGS sequence"/>
</dbReference>
<reference evidence="4" key="1">
    <citation type="submission" date="2020-10" db="EMBL/GenBank/DDBJ databases">
        <title>Mucilaginibacter mali sp. nov., isolated from rhizosphere soil of apple orchard.</title>
        <authorList>
            <person name="Lee J.-S."/>
            <person name="Kim H.S."/>
            <person name="Kim J.-S."/>
        </authorList>
    </citation>
    <scope>NUCLEOTIDE SEQUENCE</scope>
    <source>
        <strain evidence="4">KCTC 22746</strain>
    </source>
</reference>